<dbReference type="Proteomes" id="UP000189670">
    <property type="component" value="Unassembled WGS sequence"/>
</dbReference>
<sequence length="340" mass="37985">MSNGAGLTVETLTGPIKAAIFLMIMGEEYTTEFFKKLNELEIRKVARYMSDIRYVPPDVMTNVMEEFLDNVEADDQLMIEGGSFLQSVAGNSLGEAKAAALFNEIDEDKQKAPFSYFERMDPKMMIDFIKSEHPQTIALILSHLKPSKAASILMGLPKNVQGSISMRVAKMKQLPLEVVREVDQAIEKEIIGFGSSMSREIGGLEAVVNILNEVDGATEDNVLSWLEEEKAEMAEEIRQMMFVFEDLVNIDDRGMREILKSVDMGDLKVALKTASEDMKQKVFSNLSQRAGDMLKEDMEVMGPVRLAEVEEAQLKVVRLAKKMETEGKIVLGKGKEDVLV</sequence>
<evidence type="ECO:0000256" key="6">
    <source>
        <dbReference type="ARBA" id="ARBA00022500"/>
    </source>
</evidence>
<evidence type="ECO:0000256" key="2">
    <source>
        <dbReference type="ARBA" id="ARBA00004413"/>
    </source>
</evidence>
<proteinExistence type="inferred from homology"/>
<organism evidence="13 14">
    <name type="scientific">Candidatus Magnetoglobus multicellularis str. Araruama</name>
    <dbReference type="NCBI Taxonomy" id="890399"/>
    <lineage>
        <taxon>Bacteria</taxon>
        <taxon>Pseudomonadati</taxon>
        <taxon>Thermodesulfobacteriota</taxon>
        <taxon>Desulfobacteria</taxon>
        <taxon>Desulfobacterales</taxon>
        <taxon>Desulfobacteraceae</taxon>
        <taxon>Candidatus Magnetoglobus</taxon>
    </lineage>
</organism>
<protein>
    <recommendedName>
        <fullName evidence="4">Flagellar motor switch protein FliG</fullName>
    </recommendedName>
</protein>
<comment type="subcellular location">
    <subcellularLocation>
        <location evidence="1">Bacterial flagellum basal body</location>
    </subcellularLocation>
    <subcellularLocation>
        <location evidence="2">Cell membrane</location>
        <topology evidence="2">Peripheral membrane protein</topology>
        <orientation evidence="2">Cytoplasmic side</orientation>
    </subcellularLocation>
</comment>
<dbReference type="PIRSF" id="PIRSF003161">
    <property type="entry name" value="FliG"/>
    <property type="match status" value="1"/>
</dbReference>
<dbReference type="Pfam" id="PF01706">
    <property type="entry name" value="FliG_C"/>
    <property type="match status" value="1"/>
</dbReference>
<dbReference type="InterPro" id="IPR000090">
    <property type="entry name" value="Flg_Motor_Flig"/>
</dbReference>
<keyword evidence="6" id="KW-0145">Chemotaxis</keyword>
<dbReference type="InterPro" id="IPR011002">
    <property type="entry name" value="FliG_a-hlx"/>
</dbReference>
<name>A0A1V1PHM1_9BACT</name>
<dbReference type="NCBIfam" id="TIGR00207">
    <property type="entry name" value="fliG"/>
    <property type="match status" value="1"/>
</dbReference>
<evidence type="ECO:0000313" key="13">
    <source>
        <dbReference type="EMBL" id="ETR74185.1"/>
    </source>
</evidence>
<evidence type="ECO:0000256" key="8">
    <source>
        <dbReference type="ARBA" id="ARBA00023136"/>
    </source>
</evidence>
<dbReference type="PANTHER" id="PTHR30534">
    <property type="entry name" value="FLAGELLAR MOTOR SWITCH PROTEIN FLIG"/>
    <property type="match status" value="1"/>
</dbReference>
<evidence type="ECO:0000256" key="4">
    <source>
        <dbReference type="ARBA" id="ARBA00021870"/>
    </source>
</evidence>
<evidence type="ECO:0000256" key="3">
    <source>
        <dbReference type="ARBA" id="ARBA00010299"/>
    </source>
</evidence>
<reference evidence="14" key="1">
    <citation type="submission" date="2012-11" db="EMBL/GenBank/DDBJ databases">
        <authorList>
            <person name="Lucero-Rivera Y.E."/>
            <person name="Tovar-Ramirez D."/>
        </authorList>
    </citation>
    <scope>NUCLEOTIDE SEQUENCE [LARGE SCALE GENOMIC DNA]</scope>
    <source>
        <strain evidence="14">Araruama</strain>
    </source>
</reference>
<dbReference type="PRINTS" id="PR00954">
    <property type="entry name" value="FLGMOTORFLIG"/>
</dbReference>
<dbReference type="EMBL" id="ATBP01000018">
    <property type="protein sequence ID" value="ETR74185.1"/>
    <property type="molecule type" value="Genomic_DNA"/>
</dbReference>
<feature type="domain" description="Flagellar motor switch protein FliG C-terminal" evidence="10">
    <location>
        <begin position="226"/>
        <end position="331"/>
    </location>
</feature>
<evidence type="ECO:0000256" key="9">
    <source>
        <dbReference type="ARBA" id="ARBA00023143"/>
    </source>
</evidence>
<dbReference type="PANTHER" id="PTHR30534:SF0">
    <property type="entry name" value="FLAGELLAR MOTOR SWITCH PROTEIN FLIG"/>
    <property type="match status" value="1"/>
</dbReference>
<evidence type="ECO:0000259" key="11">
    <source>
        <dbReference type="Pfam" id="PF14841"/>
    </source>
</evidence>
<dbReference type="GO" id="GO:0009425">
    <property type="term" value="C:bacterial-type flagellum basal body"/>
    <property type="evidence" value="ECO:0007669"/>
    <property type="project" value="UniProtKB-SubCell"/>
</dbReference>
<evidence type="ECO:0000313" key="14">
    <source>
        <dbReference type="Proteomes" id="UP000189670"/>
    </source>
</evidence>
<evidence type="ECO:0000256" key="7">
    <source>
        <dbReference type="ARBA" id="ARBA00022779"/>
    </source>
</evidence>
<dbReference type="Pfam" id="PF14842">
    <property type="entry name" value="FliG_N"/>
    <property type="match status" value="1"/>
</dbReference>
<keyword evidence="7" id="KW-0283">Flagellar rotation</keyword>
<keyword evidence="9" id="KW-0975">Bacterial flagellum</keyword>
<feature type="domain" description="Flagellar motor switch protein FliG middle" evidence="11">
    <location>
        <begin position="122"/>
        <end position="194"/>
    </location>
</feature>
<dbReference type="GO" id="GO:0071973">
    <property type="term" value="P:bacterial-type flagellum-dependent cell motility"/>
    <property type="evidence" value="ECO:0007669"/>
    <property type="project" value="InterPro"/>
</dbReference>
<evidence type="ECO:0000259" key="12">
    <source>
        <dbReference type="Pfam" id="PF14842"/>
    </source>
</evidence>
<comment type="caution">
    <text evidence="13">The sequence shown here is derived from an EMBL/GenBank/DDBJ whole genome shotgun (WGS) entry which is preliminary data.</text>
</comment>
<evidence type="ECO:0000256" key="1">
    <source>
        <dbReference type="ARBA" id="ARBA00004117"/>
    </source>
</evidence>
<keyword evidence="8" id="KW-0472">Membrane</keyword>
<evidence type="ECO:0000259" key="10">
    <source>
        <dbReference type="Pfam" id="PF01706"/>
    </source>
</evidence>
<feature type="domain" description="Flagellar motor switch protein FliG N-terminal" evidence="12">
    <location>
        <begin position="12"/>
        <end position="114"/>
    </location>
</feature>
<dbReference type="Pfam" id="PF14841">
    <property type="entry name" value="FliG_M"/>
    <property type="match status" value="1"/>
</dbReference>
<gene>
    <name evidence="13" type="ORF">OMM_00387</name>
</gene>
<dbReference type="AlphaFoldDB" id="A0A1V1PHM1"/>
<dbReference type="GO" id="GO:0006935">
    <property type="term" value="P:chemotaxis"/>
    <property type="evidence" value="ECO:0007669"/>
    <property type="project" value="UniProtKB-KW"/>
</dbReference>
<keyword evidence="13" id="KW-0966">Cell projection</keyword>
<dbReference type="GO" id="GO:0005886">
    <property type="term" value="C:plasma membrane"/>
    <property type="evidence" value="ECO:0007669"/>
    <property type="project" value="UniProtKB-SubCell"/>
</dbReference>
<comment type="similarity">
    <text evidence="3">Belongs to the FliG family.</text>
</comment>
<keyword evidence="5" id="KW-1003">Cell membrane</keyword>
<accession>A0A1V1PHM1</accession>
<dbReference type="SUPFAM" id="SSF48029">
    <property type="entry name" value="FliG"/>
    <property type="match status" value="2"/>
</dbReference>
<dbReference type="InterPro" id="IPR028263">
    <property type="entry name" value="FliG_N"/>
</dbReference>
<keyword evidence="13" id="KW-0969">Cilium</keyword>
<dbReference type="GO" id="GO:0003774">
    <property type="term" value="F:cytoskeletal motor activity"/>
    <property type="evidence" value="ECO:0007669"/>
    <property type="project" value="InterPro"/>
</dbReference>
<dbReference type="InterPro" id="IPR023087">
    <property type="entry name" value="Flg_Motor_Flig_C"/>
</dbReference>
<evidence type="ECO:0000256" key="5">
    <source>
        <dbReference type="ARBA" id="ARBA00022475"/>
    </source>
</evidence>
<dbReference type="Gene3D" id="1.10.220.30">
    <property type="match status" value="3"/>
</dbReference>
<dbReference type="InterPro" id="IPR032779">
    <property type="entry name" value="FliG_M"/>
</dbReference>
<keyword evidence="13" id="KW-0282">Flagellum</keyword>